<feature type="compositionally biased region" description="Low complexity" evidence="1">
    <location>
        <begin position="12"/>
        <end position="21"/>
    </location>
</feature>
<keyword evidence="2" id="KW-1133">Transmembrane helix</keyword>
<dbReference type="GO" id="GO:0005783">
    <property type="term" value="C:endoplasmic reticulum"/>
    <property type="evidence" value="ECO:0007669"/>
    <property type="project" value="TreeGrafter"/>
</dbReference>
<dbReference type="Proteomes" id="UP001278766">
    <property type="component" value="Unassembled WGS sequence"/>
</dbReference>
<dbReference type="InterPro" id="IPR045226">
    <property type="entry name" value="Dsc3"/>
</dbReference>
<comment type="caution">
    <text evidence="5">The sequence shown here is derived from an EMBL/GenBank/DDBJ whole genome shotgun (WGS) entry which is preliminary data.</text>
</comment>
<evidence type="ECO:0000313" key="6">
    <source>
        <dbReference type="Proteomes" id="UP001278766"/>
    </source>
</evidence>
<dbReference type="Pfam" id="PF10302">
    <property type="entry name" value="Dsc3_N"/>
    <property type="match status" value="2"/>
</dbReference>
<dbReference type="PANTHER" id="PTHR28049:SF1">
    <property type="entry name" value="DSC E3 UBIQUITIN LIGASE COMPLEX SUBUNIT 3"/>
    <property type="match status" value="1"/>
</dbReference>
<dbReference type="InterPro" id="IPR025390">
    <property type="entry name" value="Dsc3_C"/>
</dbReference>
<feature type="domain" description="DSC E3 ubiquitin ligase complex subunit 3 C-terminal" evidence="4">
    <location>
        <begin position="272"/>
        <end position="430"/>
    </location>
</feature>
<feature type="domain" description="DSC E3 ubiquitin ligase complex subunit 3 ubiquitin-like" evidence="3">
    <location>
        <begin position="58"/>
        <end position="96"/>
    </location>
</feature>
<dbReference type="EMBL" id="JAUEPN010000003">
    <property type="protein sequence ID" value="KAK3297860.1"/>
    <property type="molecule type" value="Genomic_DNA"/>
</dbReference>
<dbReference type="RefSeq" id="XP_062661374.1">
    <property type="nucleotide sequence ID" value="XM_062798157.1"/>
</dbReference>
<evidence type="ECO:0000256" key="1">
    <source>
        <dbReference type="SAM" id="MobiDB-lite"/>
    </source>
</evidence>
<dbReference type="PANTHER" id="PTHR28049">
    <property type="entry name" value="TRANSMEMBRANE PROTEIN YOR223W"/>
    <property type="match status" value="1"/>
</dbReference>
<evidence type="ECO:0000259" key="4">
    <source>
        <dbReference type="Pfam" id="PF13373"/>
    </source>
</evidence>
<name>A0AAE0LUJ2_9PEZI</name>
<feature type="region of interest" description="Disordered" evidence="1">
    <location>
        <begin position="214"/>
        <end position="271"/>
    </location>
</feature>
<reference evidence="5" key="2">
    <citation type="submission" date="2023-06" db="EMBL/GenBank/DDBJ databases">
        <authorList>
            <consortium name="Lawrence Berkeley National Laboratory"/>
            <person name="Haridas S."/>
            <person name="Hensen N."/>
            <person name="Bonometti L."/>
            <person name="Westerberg I."/>
            <person name="Brannstrom I.O."/>
            <person name="Guillou S."/>
            <person name="Cros-Aarteil S."/>
            <person name="Calhoun S."/>
            <person name="Kuo A."/>
            <person name="Mondo S."/>
            <person name="Pangilinan J."/>
            <person name="Riley R."/>
            <person name="Labutti K."/>
            <person name="Andreopoulos B."/>
            <person name="Lipzen A."/>
            <person name="Chen C."/>
            <person name="Yanf M."/>
            <person name="Daum C."/>
            <person name="Ng V."/>
            <person name="Clum A."/>
            <person name="Steindorff A."/>
            <person name="Ohm R."/>
            <person name="Martin F."/>
            <person name="Silar P."/>
            <person name="Natvig D."/>
            <person name="Lalanne C."/>
            <person name="Gautier V."/>
            <person name="Ament-Velasquez S.L."/>
            <person name="Kruys A."/>
            <person name="Hutchinson M.I."/>
            <person name="Powell A.J."/>
            <person name="Barry K."/>
            <person name="Miller A.N."/>
            <person name="Grigoriev I.V."/>
            <person name="Debuchy R."/>
            <person name="Gladieux P."/>
            <person name="Thoren M.H."/>
            <person name="Johannesson H."/>
        </authorList>
    </citation>
    <scope>NUCLEOTIDE SEQUENCE</scope>
    <source>
        <strain evidence="5">CBS 168.71</strain>
    </source>
</reference>
<feature type="compositionally biased region" description="Low complexity" evidence="1">
    <location>
        <begin position="38"/>
        <end position="50"/>
    </location>
</feature>
<feature type="compositionally biased region" description="Low complexity" evidence="1">
    <location>
        <begin position="250"/>
        <end position="268"/>
    </location>
</feature>
<feature type="transmembrane region" description="Helical" evidence="2">
    <location>
        <begin position="383"/>
        <end position="402"/>
    </location>
</feature>
<feature type="region of interest" description="Disordered" evidence="1">
    <location>
        <begin position="1"/>
        <end position="53"/>
    </location>
</feature>
<dbReference type="InterPro" id="IPR019413">
    <property type="entry name" value="Dsc3_ub-like_dom"/>
</dbReference>
<keyword evidence="6" id="KW-1185">Reference proteome</keyword>
<accession>A0AAE0LUJ2</accession>
<feature type="region of interest" description="Disordered" evidence="1">
    <location>
        <begin position="154"/>
        <end position="182"/>
    </location>
</feature>
<organism evidence="5 6">
    <name type="scientific">Chaetomium fimeti</name>
    <dbReference type="NCBI Taxonomy" id="1854472"/>
    <lineage>
        <taxon>Eukaryota</taxon>
        <taxon>Fungi</taxon>
        <taxon>Dikarya</taxon>
        <taxon>Ascomycota</taxon>
        <taxon>Pezizomycotina</taxon>
        <taxon>Sordariomycetes</taxon>
        <taxon>Sordariomycetidae</taxon>
        <taxon>Sordariales</taxon>
        <taxon>Chaetomiaceae</taxon>
        <taxon>Chaetomium</taxon>
    </lineage>
</organism>
<reference evidence="5" key="1">
    <citation type="journal article" date="2023" name="Mol. Phylogenet. Evol.">
        <title>Genome-scale phylogeny and comparative genomics of the fungal order Sordariales.</title>
        <authorList>
            <person name="Hensen N."/>
            <person name="Bonometti L."/>
            <person name="Westerberg I."/>
            <person name="Brannstrom I.O."/>
            <person name="Guillou S."/>
            <person name="Cros-Aarteil S."/>
            <person name="Calhoun S."/>
            <person name="Haridas S."/>
            <person name="Kuo A."/>
            <person name="Mondo S."/>
            <person name="Pangilinan J."/>
            <person name="Riley R."/>
            <person name="LaButti K."/>
            <person name="Andreopoulos B."/>
            <person name="Lipzen A."/>
            <person name="Chen C."/>
            <person name="Yan M."/>
            <person name="Daum C."/>
            <person name="Ng V."/>
            <person name="Clum A."/>
            <person name="Steindorff A."/>
            <person name="Ohm R.A."/>
            <person name="Martin F."/>
            <person name="Silar P."/>
            <person name="Natvig D.O."/>
            <person name="Lalanne C."/>
            <person name="Gautier V."/>
            <person name="Ament-Velasquez S.L."/>
            <person name="Kruys A."/>
            <person name="Hutchinson M.I."/>
            <person name="Powell A.J."/>
            <person name="Barry K."/>
            <person name="Miller A.N."/>
            <person name="Grigoriev I.V."/>
            <person name="Debuchy R."/>
            <person name="Gladieux P."/>
            <person name="Hiltunen Thoren M."/>
            <person name="Johannesson H."/>
        </authorList>
    </citation>
    <scope>NUCLEOTIDE SEQUENCE</scope>
    <source>
        <strain evidence="5">CBS 168.71</strain>
    </source>
</reference>
<evidence type="ECO:0000256" key="2">
    <source>
        <dbReference type="SAM" id="Phobius"/>
    </source>
</evidence>
<evidence type="ECO:0000313" key="5">
    <source>
        <dbReference type="EMBL" id="KAK3297860.1"/>
    </source>
</evidence>
<feature type="region of interest" description="Disordered" evidence="1">
    <location>
        <begin position="102"/>
        <end position="134"/>
    </location>
</feature>
<evidence type="ECO:0000259" key="3">
    <source>
        <dbReference type="Pfam" id="PF10302"/>
    </source>
</evidence>
<dbReference type="GO" id="GO:0044695">
    <property type="term" value="C:Dsc E3 ubiquitin ligase complex"/>
    <property type="evidence" value="ECO:0007669"/>
    <property type="project" value="InterPro"/>
</dbReference>
<feature type="transmembrane region" description="Helical" evidence="2">
    <location>
        <begin position="414"/>
        <end position="433"/>
    </location>
</feature>
<feature type="compositionally biased region" description="Polar residues" evidence="1">
    <location>
        <begin position="122"/>
        <end position="133"/>
    </location>
</feature>
<gene>
    <name evidence="5" type="ORF">B0H64DRAFT_132818</name>
</gene>
<keyword evidence="2" id="KW-0472">Membrane</keyword>
<dbReference type="Pfam" id="PF13373">
    <property type="entry name" value="Dsc3_C"/>
    <property type="match status" value="1"/>
</dbReference>
<dbReference type="GeneID" id="87835105"/>
<sequence length="436" mass="44727">MSSARGKGKGAGRASSSSSSSPTRPPREPRLDTRPDSRPLLPRSPSALLFPPAPPPLHITIRFSIALPDIHLDIPSPQQTTVVALKHLIRGRLAAAAKAEAKSKAEASAGSETTGETDDSSRANSPSQPTPAAQASLARLRFIHNGRILPDTSALGSVLKAPPPPPISHHPDPKGKAPAGLHHQQQRVFINCSIGDALPEADLTAEATAATLPPLLPPLSPSLSPRPGTPHLTITPPNRHPNETGPGTGNENQPQPHPQNQNTTTTTPAPAGFDRLLQAGLTAPEISTLRSHFRAIHTARFAPDAMPSPDTLRSMEDAWLDGGSHLPTTPATAGGGGGNVAGGGRGGYFAGDGGGAGDAEGGEGAGGGGVDDAFGLSAVAGPLIHGMLIGFVFPLGVVAWLGKEEGVWSRRMQVFVVFGVLLSVSVGLVRELTGEG</sequence>
<dbReference type="AlphaFoldDB" id="A0AAE0LUJ2"/>
<feature type="domain" description="DSC E3 ubiquitin ligase complex subunit 3 ubiquitin-like" evidence="3">
    <location>
        <begin position="134"/>
        <end position="196"/>
    </location>
</feature>
<keyword evidence="2" id="KW-0812">Transmembrane</keyword>
<protein>
    <submittedName>
        <fullName evidence="5">DUF2407 C-terminal domain-containing protein</fullName>
    </submittedName>
</protein>
<feature type="compositionally biased region" description="Basic and acidic residues" evidence="1">
    <location>
        <begin position="25"/>
        <end position="37"/>
    </location>
</feature>
<proteinExistence type="predicted"/>
<feature type="compositionally biased region" description="Basic residues" evidence="1">
    <location>
        <begin position="1"/>
        <end position="10"/>
    </location>
</feature>